<dbReference type="Proteomes" id="UP000502498">
    <property type="component" value="Chromosome"/>
</dbReference>
<keyword evidence="2" id="KW-0805">Transcription regulation</keyword>
<accession>A0A7D4TF56</accession>
<dbReference type="PANTHER" id="PTHR30055:SF234">
    <property type="entry name" value="HTH-TYPE TRANSCRIPTIONAL REGULATOR BETI"/>
    <property type="match status" value="1"/>
</dbReference>
<dbReference type="Gene3D" id="1.10.357.10">
    <property type="entry name" value="Tetracycline Repressor, domain 2"/>
    <property type="match status" value="1"/>
</dbReference>
<reference evidence="7 8" key="1">
    <citation type="submission" date="2020-05" db="EMBL/GenBank/DDBJ databases">
        <title>Strain PA2F3 complete genome.</title>
        <authorList>
            <person name="Kim Y.-S."/>
            <person name="Kim S.-J."/>
            <person name="Jung H.-k."/>
            <person name="Kim S.-E."/>
            <person name="Kim K.-H."/>
        </authorList>
    </citation>
    <scope>NUCLEOTIDE SEQUENCE [LARGE SCALE GENOMIC DNA]</scope>
    <source>
        <strain evidence="7 8">PA2F3</strain>
    </source>
</reference>
<dbReference type="InterPro" id="IPR009057">
    <property type="entry name" value="Homeodomain-like_sf"/>
</dbReference>
<keyword evidence="4" id="KW-0804">Transcription</keyword>
<sequence>MPARRTSAKGAARREQILATALRVIGEQGFRAATLRGIARAAGMETAHVLYYFGSREGLLREVIERWDAGATATAAAAGGADALEVYAAAVRRNLSVRGAMHLHLSFAAEAVDADHAAHTFFRDRFARTERGIADALCAGQEAGLVRADLDPARAARLLVALADGLQLQSLMDTDLDVRADIDAALDDLFTGGKRVPLVPTHDEPR</sequence>
<dbReference type="Pfam" id="PF13977">
    <property type="entry name" value="TetR_C_6"/>
    <property type="match status" value="1"/>
</dbReference>
<dbReference type="GO" id="GO:0003700">
    <property type="term" value="F:DNA-binding transcription factor activity"/>
    <property type="evidence" value="ECO:0007669"/>
    <property type="project" value="TreeGrafter"/>
</dbReference>
<dbReference type="InterPro" id="IPR001647">
    <property type="entry name" value="HTH_TetR"/>
</dbReference>
<evidence type="ECO:0000313" key="8">
    <source>
        <dbReference type="Proteomes" id="UP000502498"/>
    </source>
</evidence>
<dbReference type="PRINTS" id="PR00455">
    <property type="entry name" value="HTHTETR"/>
</dbReference>
<keyword evidence="3 5" id="KW-0238">DNA-binding</keyword>
<dbReference type="GO" id="GO:0000976">
    <property type="term" value="F:transcription cis-regulatory region binding"/>
    <property type="evidence" value="ECO:0007669"/>
    <property type="project" value="TreeGrafter"/>
</dbReference>
<dbReference type="InterPro" id="IPR039538">
    <property type="entry name" value="BetI_C"/>
</dbReference>
<gene>
    <name evidence="7" type="ORF">HQM25_02520</name>
</gene>
<feature type="DNA-binding region" description="H-T-H motif" evidence="5">
    <location>
        <begin position="34"/>
        <end position="53"/>
    </location>
</feature>
<proteinExistence type="predicted"/>
<name>A0A7D4TF56_9MICO</name>
<evidence type="ECO:0000256" key="4">
    <source>
        <dbReference type="ARBA" id="ARBA00023163"/>
    </source>
</evidence>
<evidence type="ECO:0000256" key="5">
    <source>
        <dbReference type="PROSITE-ProRule" id="PRU00335"/>
    </source>
</evidence>
<feature type="domain" description="HTH tetR-type" evidence="6">
    <location>
        <begin position="11"/>
        <end position="71"/>
    </location>
</feature>
<evidence type="ECO:0000256" key="2">
    <source>
        <dbReference type="ARBA" id="ARBA00023015"/>
    </source>
</evidence>
<dbReference type="SUPFAM" id="SSF46689">
    <property type="entry name" value="Homeodomain-like"/>
    <property type="match status" value="1"/>
</dbReference>
<dbReference type="RefSeq" id="WP_172988806.1">
    <property type="nucleotide sequence ID" value="NZ_CP054038.1"/>
</dbReference>
<protein>
    <submittedName>
        <fullName evidence="7">TetR/AcrR family transcriptional regulator</fullName>
    </submittedName>
</protein>
<dbReference type="InterPro" id="IPR036271">
    <property type="entry name" value="Tet_transcr_reg_TetR-rel_C_sf"/>
</dbReference>
<dbReference type="PANTHER" id="PTHR30055">
    <property type="entry name" value="HTH-TYPE TRANSCRIPTIONAL REGULATOR RUTR"/>
    <property type="match status" value="1"/>
</dbReference>
<evidence type="ECO:0000259" key="6">
    <source>
        <dbReference type="PROSITE" id="PS50977"/>
    </source>
</evidence>
<dbReference type="EMBL" id="CP054038">
    <property type="protein sequence ID" value="QKJ18381.1"/>
    <property type="molecule type" value="Genomic_DNA"/>
</dbReference>
<organism evidence="7 8">
    <name type="scientific">Microbacterium hominis</name>
    <dbReference type="NCBI Taxonomy" id="162426"/>
    <lineage>
        <taxon>Bacteria</taxon>
        <taxon>Bacillati</taxon>
        <taxon>Actinomycetota</taxon>
        <taxon>Actinomycetes</taxon>
        <taxon>Micrococcales</taxon>
        <taxon>Microbacteriaceae</taxon>
        <taxon>Microbacterium</taxon>
    </lineage>
</organism>
<dbReference type="PROSITE" id="PS50977">
    <property type="entry name" value="HTH_TETR_2"/>
    <property type="match status" value="1"/>
</dbReference>
<evidence type="ECO:0000256" key="1">
    <source>
        <dbReference type="ARBA" id="ARBA00022491"/>
    </source>
</evidence>
<evidence type="ECO:0000256" key="3">
    <source>
        <dbReference type="ARBA" id="ARBA00023125"/>
    </source>
</evidence>
<keyword evidence="1" id="KW-0678">Repressor</keyword>
<dbReference type="InterPro" id="IPR050109">
    <property type="entry name" value="HTH-type_TetR-like_transc_reg"/>
</dbReference>
<dbReference type="AlphaFoldDB" id="A0A7D4TF56"/>
<dbReference type="Pfam" id="PF00440">
    <property type="entry name" value="TetR_N"/>
    <property type="match status" value="1"/>
</dbReference>
<evidence type="ECO:0000313" key="7">
    <source>
        <dbReference type="EMBL" id="QKJ18381.1"/>
    </source>
</evidence>
<dbReference type="SUPFAM" id="SSF48498">
    <property type="entry name" value="Tetracyclin repressor-like, C-terminal domain"/>
    <property type="match status" value="1"/>
</dbReference>